<accession>A0A9P6L9Z5</accession>
<dbReference type="GO" id="GO:0015078">
    <property type="term" value="F:proton transmembrane transporter activity"/>
    <property type="evidence" value="ECO:0007669"/>
    <property type="project" value="InterPro"/>
</dbReference>
<comment type="subcellular location">
    <subcellularLocation>
        <location evidence="1">Mitochondrion membrane</location>
    </subcellularLocation>
</comment>
<keyword evidence="6" id="KW-0406">Ion transport</keyword>
<dbReference type="Pfam" id="PF04718">
    <property type="entry name" value="ATP-synt_G"/>
    <property type="match status" value="1"/>
</dbReference>
<keyword evidence="8" id="KW-0472">Membrane</keyword>
<evidence type="ECO:0000256" key="6">
    <source>
        <dbReference type="ARBA" id="ARBA00023065"/>
    </source>
</evidence>
<comment type="similarity">
    <text evidence="2">Belongs to the ATPase g subunit family.</text>
</comment>
<reference evidence="10" key="2">
    <citation type="submission" date="2020-11" db="EMBL/GenBank/DDBJ databases">
        <authorList>
            <consortium name="DOE Joint Genome Institute"/>
            <person name="Kuo A."/>
            <person name="Miyauchi S."/>
            <person name="Kiss E."/>
            <person name="Drula E."/>
            <person name="Kohler A."/>
            <person name="Sanchez-Garcia M."/>
            <person name="Andreopoulos B."/>
            <person name="Barry K.W."/>
            <person name="Bonito G."/>
            <person name="Buee M."/>
            <person name="Carver A."/>
            <person name="Chen C."/>
            <person name="Cichocki N."/>
            <person name="Clum A."/>
            <person name="Culley D."/>
            <person name="Crous P.W."/>
            <person name="Fauchery L."/>
            <person name="Girlanda M."/>
            <person name="Hayes R."/>
            <person name="Keri Z."/>
            <person name="Labutti K."/>
            <person name="Lipzen A."/>
            <person name="Lombard V."/>
            <person name="Magnuson J."/>
            <person name="Maillard F."/>
            <person name="Morin E."/>
            <person name="Murat C."/>
            <person name="Nolan M."/>
            <person name="Ohm R."/>
            <person name="Pangilinan J."/>
            <person name="Pereira M."/>
            <person name="Perotto S."/>
            <person name="Peter M."/>
            <person name="Riley R."/>
            <person name="Sitrit Y."/>
            <person name="Stielow B."/>
            <person name="Szollosi G."/>
            <person name="Zifcakova L."/>
            <person name="Stursova M."/>
            <person name="Spatafora J.W."/>
            <person name="Tedersoo L."/>
            <person name="Vaario L.-M."/>
            <person name="Yamada A."/>
            <person name="Yan M."/>
            <person name="Wang P."/>
            <person name="Xu J."/>
            <person name="Bruns T."/>
            <person name="Baldrian P."/>
            <person name="Vilgalys R."/>
            <person name="Henrissat B."/>
            <person name="Grigoriev I.V."/>
            <person name="Hibbett D."/>
            <person name="Nagy L.G."/>
            <person name="Martin F.M."/>
        </authorList>
    </citation>
    <scope>NUCLEOTIDE SEQUENCE</scope>
    <source>
        <strain evidence="10">UH-Tt-Lm1</strain>
    </source>
</reference>
<comment type="caution">
    <text evidence="10">The sequence shown here is derived from an EMBL/GenBank/DDBJ whole genome shotgun (WGS) entry which is preliminary data.</text>
</comment>
<proteinExistence type="inferred from homology"/>
<dbReference type="GO" id="GO:0045259">
    <property type="term" value="C:proton-transporting ATP synthase complex"/>
    <property type="evidence" value="ECO:0007669"/>
    <property type="project" value="UniProtKB-KW"/>
</dbReference>
<evidence type="ECO:0000256" key="8">
    <source>
        <dbReference type="ARBA" id="ARBA00023136"/>
    </source>
</evidence>
<evidence type="ECO:0000256" key="2">
    <source>
        <dbReference type="ARBA" id="ARBA00005699"/>
    </source>
</evidence>
<evidence type="ECO:0000256" key="9">
    <source>
        <dbReference type="ARBA" id="ARBA00023310"/>
    </source>
</evidence>
<keyword evidence="11" id="KW-1185">Reference proteome</keyword>
<organism evidence="10 11">
    <name type="scientific">Thelephora terrestris</name>
    <dbReference type="NCBI Taxonomy" id="56493"/>
    <lineage>
        <taxon>Eukaryota</taxon>
        <taxon>Fungi</taxon>
        <taxon>Dikarya</taxon>
        <taxon>Basidiomycota</taxon>
        <taxon>Agaricomycotina</taxon>
        <taxon>Agaricomycetes</taxon>
        <taxon>Thelephorales</taxon>
        <taxon>Thelephoraceae</taxon>
        <taxon>Thelephora</taxon>
    </lineage>
</organism>
<evidence type="ECO:0000313" key="11">
    <source>
        <dbReference type="Proteomes" id="UP000736335"/>
    </source>
</evidence>
<keyword evidence="9" id="KW-0066">ATP synthesis</keyword>
<dbReference type="GO" id="GO:0031966">
    <property type="term" value="C:mitochondrial membrane"/>
    <property type="evidence" value="ECO:0007669"/>
    <property type="project" value="UniProtKB-SubCell"/>
</dbReference>
<evidence type="ECO:0000256" key="1">
    <source>
        <dbReference type="ARBA" id="ARBA00004325"/>
    </source>
</evidence>
<evidence type="ECO:0000256" key="4">
    <source>
        <dbReference type="ARBA" id="ARBA00022547"/>
    </source>
</evidence>
<dbReference type="GO" id="GO:0015986">
    <property type="term" value="P:proton motive force-driven ATP synthesis"/>
    <property type="evidence" value="ECO:0007669"/>
    <property type="project" value="InterPro"/>
</dbReference>
<dbReference type="Proteomes" id="UP000736335">
    <property type="component" value="Unassembled WGS sequence"/>
</dbReference>
<reference evidence="10" key="1">
    <citation type="journal article" date="2020" name="Nat. Commun.">
        <title>Large-scale genome sequencing of mycorrhizal fungi provides insights into the early evolution of symbiotic traits.</title>
        <authorList>
            <person name="Miyauchi S."/>
            <person name="Kiss E."/>
            <person name="Kuo A."/>
            <person name="Drula E."/>
            <person name="Kohler A."/>
            <person name="Sanchez-Garcia M."/>
            <person name="Morin E."/>
            <person name="Andreopoulos B."/>
            <person name="Barry K.W."/>
            <person name="Bonito G."/>
            <person name="Buee M."/>
            <person name="Carver A."/>
            <person name="Chen C."/>
            <person name="Cichocki N."/>
            <person name="Clum A."/>
            <person name="Culley D."/>
            <person name="Crous P.W."/>
            <person name="Fauchery L."/>
            <person name="Girlanda M."/>
            <person name="Hayes R.D."/>
            <person name="Keri Z."/>
            <person name="LaButti K."/>
            <person name="Lipzen A."/>
            <person name="Lombard V."/>
            <person name="Magnuson J."/>
            <person name="Maillard F."/>
            <person name="Murat C."/>
            <person name="Nolan M."/>
            <person name="Ohm R.A."/>
            <person name="Pangilinan J."/>
            <person name="Pereira M.F."/>
            <person name="Perotto S."/>
            <person name="Peter M."/>
            <person name="Pfister S."/>
            <person name="Riley R."/>
            <person name="Sitrit Y."/>
            <person name="Stielow J.B."/>
            <person name="Szollosi G."/>
            <person name="Zifcakova L."/>
            <person name="Stursova M."/>
            <person name="Spatafora J.W."/>
            <person name="Tedersoo L."/>
            <person name="Vaario L.M."/>
            <person name="Yamada A."/>
            <person name="Yan M."/>
            <person name="Wang P."/>
            <person name="Xu J."/>
            <person name="Bruns T."/>
            <person name="Baldrian P."/>
            <person name="Vilgalys R."/>
            <person name="Dunand C."/>
            <person name="Henrissat B."/>
            <person name="Grigoriev I.V."/>
            <person name="Hibbett D."/>
            <person name="Nagy L.G."/>
            <person name="Martin F.M."/>
        </authorList>
    </citation>
    <scope>NUCLEOTIDE SEQUENCE</scope>
    <source>
        <strain evidence="10">UH-Tt-Lm1</strain>
    </source>
</reference>
<keyword evidence="5" id="KW-0375">Hydrogen ion transport</keyword>
<protein>
    <submittedName>
        <fullName evidence="10">Uncharacterized protein</fullName>
    </submittedName>
</protein>
<keyword evidence="7" id="KW-0496">Mitochondrion</keyword>
<name>A0A9P6L9Z5_9AGAM</name>
<sequence>MASNTLRQVPRSFRTNACKRFYSTTPPSTQQSAEQLQKKVTEFAASAQESLNKVWGVTKKSLGPFGERLTGALGSYRAPVTYNLQVTRELLKQVYVAERLRIPHWTTFVSEYGLLLSRARNPAFLREVVRSGEWVKVGVYVIEGYGIFKIGEIIGRRNLVGYNIQ</sequence>
<evidence type="ECO:0000256" key="7">
    <source>
        <dbReference type="ARBA" id="ARBA00023128"/>
    </source>
</evidence>
<dbReference type="AlphaFoldDB" id="A0A9P6L9Z5"/>
<keyword evidence="4" id="KW-0138">CF(0)</keyword>
<dbReference type="EMBL" id="WIUZ02000002">
    <property type="protein sequence ID" value="KAF9790294.1"/>
    <property type="molecule type" value="Genomic_DNA"/>
</dbReference>
<evidence type="ECO:0000313" key="10">
    <source>
        <dbReference type="EMBL" id="KAF9790294.1"/>
    </source>
</evidence>
<keyword evidence="3" id="KW-0813">Transport</keyword>
<dbReference type="OrthoDB" id="437at2759"/>
<evidence type="ECO:0000256" key="5">
    <source>
        <dbReference type="ARBA" id="ARBA00022781"/>
    </source>
</evidence>
<gene>
    <name evidence="10" type="ORF">BJ322DRAFT_1103954</name>
</gene>
<dbReference type="InterPro" id="IPR006808">
    <property type="entry name" value="ATP_synth_F0_gsu_mt"/>
</dbReference>
<evidence type="ECO:0000256" key="3">
    <source>
        <dbReference type="ARBA" id="ARBA00022448"/>
    </source>
</evidence>